<keyword evidence="2" id="KW-1185">Reference proteome</keyword>
<proteinExistence type="predicted"/>
<dbReference type="Proteomes" id="UP001454036">
    <property type="component" value="Unassembled WGS sequence"/>
</dbReference>
<reference evidence="1 2" key="1">
    <citation type="submission" date="2024-01" db="EMBL/GenBank/DDBJ databases">
        <title>The complete chloroplast genome sequence of Lithospermum erythrorhizon: insights into the phylogenetic relationship among Boraginaceae species and the maternal lineages of purple gromwells.</title>
        <authorList>
            <person name="Okada T."/>
            <person name="Watanabe K."/>
        </authorList>
    </citation>
    <scope>NUCLEOTIDE SEQUENCE [LARGE SCALE GENOMIC DNA]</scope>
</reference>
<organism evidence="1 2">
    <name type="scientific">Lithospermum erythrorhizon</name>
    <name type="common">Purple gromwell</name>
    <name type="synonym">Lithospermum officinale var. erythrorhizon</name>
    <dbReference type="NCBI Taxonomy" id="34254"/>
    <lineage>
        <taxon>Eukaryota</taxon>
        <taxon>Viridiplantae</taxon>
        <taxon>Streptophyta</taxon>
        <taxon>Embryophyta</taxon>
        <taxon>Tracheophyta</taxon>
        <taxon>Spermatophyta</taxon>
        <taxon>Magnoliopsida</taxon>
        <taxon>eudicotyledons</taxon>
        <taxon>Gunneridae</taxon>
        <taxon>Pentapetalae</taxon>
        <taxon>asterids</taxon>
        <taxon>lamiids</taxon>
        <taxon>Boraginales</taxon>
        <taxon>Boraginaceae</taxon>
        <taxon>Boraginoideae</taxon>
        <taxon>Lithospermeae</taxon>
        <taxon>Lithospermum</taxon>
    </lineage>
</organism>
<accession>A0AAV3QWR7</accession>
<protein>
    <submittedName>
        <fullName evidence="1">Uncharacterized protein</fullName>
    </submittedName>
</protein>
<evidence type="ECO:0000313" key="1">
    <source>
        <dbReference type="EMBL" id="GAA0168099.1"/>
    </source>
</evidence>
<gene>
    <name evidence="1" type="ORF">LIER_43810</name>
</gene>
<dbReference type="EMBL" id="BAABME010039188">
    <property type="protein sequence ID" value="GAA0168099.1"/>
    <property type="molecule type" value="Genomic_DNA"/>
</dbReference>
<evidence type="ECO:0000313" key="2">
    <source>
        <dbReference type="Proteomes" id="UP001454036"/>
    </source>
</evidence>
<dbReference type="AlphaFoldDB" id="A0AAV3QWR7"/>
<name>A0AAV3QWR7_LITER</name>
<comment type="caution">
    <text evidence="1">The sequence shown here is derived from an EMBL/GenBank/DDBJ whole genome shotgun (WGS) entry which is preliminary data.</text>
</comment>
<sequence length="143" mass="16139">MVMKSYLIRPCPRAHLLAPDPDPSPILRTGQTHFNTHPIFEYYSTQFFVQGQGHGPIRRIEPGSRQGRGHFRVIFKELCKIENRIRFLSSRMVMKSYLIRPCPRAHFLAPGPDPDPSPILRTGPGPFQYTAPCPALTLAQSSG</sequence>